<protein>
    <submittedName>
        <fullName evidence="5">Helix-turn-helix protein</fullName>
    </submittedName>
</protein>
<evidence type="ECO:0000313" key="6">
    <source>
        <dbReference type="Proteomes" id="UP000233766"/>
    </source>
</evidence>
<evidence type="ECO:0000313" key="5">
    <source>
        <dbReference type="EMBL" id="PKV98002.1"/>
    </source>
</evidence>
<evidence type="ECO:0000256" key="1">
    <source>
        <dbReference type="ARBA" id="ARBA00023015"/>
    </source>
</evidence>
<dbReference type="InterPro" id="IPR009057">
    <property type="entry name" value="Homeodomain-like_sf"/>
</dbReference>
<keyword evidence="6" id="KW-1185">Reference proteome</keyword>
<sequence length="314" mass="34651">MESLNFESDDLAATEEFLNNAYTRVQIGNHGQHQVRTRIRREVLGSINFDQLEMGFDMAYDADPLGRVCLVTVHSGRIEENYHDYGTDTFTPGQTGLLTPHDLPYSGVIRTSRYDITMFDPAILNRMATAAGGDRVRVAGHRPVSVAAGQRLRRVIIHLQQIAADPDAANSPLTVTSASDYLAATVLATMPTTAEHEPNATDRHDAHPHTVRRAIAYLESHLGDRVAIADVAAATFVTPRALQLAFRRHLNTTPLEYLQQLRLAAAHEQLGAAGPGDGRTVASIAYRWGFTHPGRFATAYRQRYGRSPSQTLRE</sequence>
<keyword evidence="2" id="KW-0238">DNA-binding</keyword>
<dbReference type="EMBL" id="PJMW01000001">
    <property type="protein sequence ID" value="PKV98002.1"/>
    <property type="molecule type" value="Genomic_DNA"/>
</dbReference>
<dbReference type="PANTHER" id="PTHR46796">
    <property type="entry name" value="HTH-TYPE TRANSCRIPTIONAL ACTIVATOR RHAS-RELATED"/>
    <property type="match status" value="1"/>
</dbReference>
<dbReference type="Proteomes" id="UP000233766">
    <property type="component" value="Unassembled WGS sequence"/>
</dbReference>
<dbReference type="GO" id="GO:0003700">
    <property type="term" value="F:DNA-binding transcription factor activity"/>
    <property type="evidence" value="ECO:0007669"/>
    <property type="project" value="InterPro"/>
</dbReference>
<dbReference type="Gene3D" id="1.10.10.60">
    <property type="entry name" value="Homeodomain-like"/>
    <property type="match status" value="1"/>
</dbReference>
<dbReference type="InterPro" id="IPR018060">
    <property type="entry name" value="HTH_AraC"/>
</dbReference>
<evidence type="ECO:0000259" key="4">
    <source>
        <dbReference type="PROSITE" id="PS01124"/>
    </source>
</evidence>
<keyword evidence="1" id="KW-0805">Transcription regulation</keyword>
<accession>A0A2N3WVW6</accession>
<evidence type="ECO:0000256" key="3">
    <source>
        <dbReference type="ARBA" id="ARBA00023163"/>
    </source>
</evidence>
<dbReference type="OrthoDB" id="5464689at2"/>
<proteinExistence type="predicted"/>
<organism evidence="5 6">
    <name type="scientific">Nocardia fluminea</name>
    <dbReference type="NCBI Taxonomy" id="134984"/>
    <lineage>
        <taxon>Bacteria</taxon>
        <taxon>Bacillati</taxon>
        <taxon>Actinomycetota</taxon>
        <taxon>Actinomycetes</taxon>
        <taxon>Mycobacteriales</taxon>
        <taxon>Nocardiaceae</taxon>
        <taxon>Nocardia</taxon>
    </lineage>
</organism>
<dbReference type="InterPro" id="IPR050204">
    <property type="entry name" value="AraC_XylS_family_regulators"/>
</dbReference>
<dbReference type="GO" id="GO:0043565">
    <property type="term" value="F:sequence-specific DNA binding"/>
    <property type="evidence" value="ECO:0007669"/>
    <property type="project" value="InterPro"/>
</dbReference>
<name>A0A2N3WVW6_9NOCA</name>
<comment type="caution">
    <text evidence="5">The sequence shown here is derived from an EMBL/GenBank/DDBJ whole genome shotgun (WGS) entry which is preliminary data.</text>
</comment>
<dbReference type="PANTHER" id="PTHR46796:SF12">
    <property type="entry name" value="HTH-TYPE DNA-BINDING TRANSCRIPTIONAL ACTIVATOR EUTR"/>
    <property type="match status" value="1"/>
</dbReference>
<reference evidence="5 6" key="1">
    <citation type="submission" date="2017-12" db="EMBL/GenBank/DDBJ databases">
        <title>Sequencing the genomes of 1000 Actinobacteria strains.</title>
        <authorList>
            <person name="Klenk H.-P."/>
        </authorList>
    </citation>
    <scope>NUCLEOTIDE SEQUENCE [LARGE SCALE GENOMIC DNA]</scope>
    <source>
        <strain evidence="5 6">DSM 44489</strain>
    </source>
</reference>
<dbReference type="RefSeq" id="WP_101462533.1">
    <property type="nucleotide sequence ID" value="NZ_PJMW01000001.1"/>
</dbReference>
<dbReference type="SUPFAM" id="SSF46689">
    <property type="entry name" value="Homeodomain-like"/>
    <property type="match status" value="2"/>
</dbReference>
<gene>
    <name evidence="5" type="ORF">ATK86_0007</name>
</gene>
<keyword evidence="3" id="KW-0804">Transcription</keyword>
<dbReference type="PROSITE" id="PS01124">
    <property type="entry name" value="HTH_ARAC_FAMILY_2"/>
    <property type="match status" value="1"/>
</dbReference>
<evidence type="ECO:0000256" key="2">
    <source>
        <dbReference type="ARBA" id="ARBA00023125"/>
    </source>
</evidence>
<dbReference type="AlphaFoldDB" id="A0A2N3WVW6"/>
<feature type="domain" description="HTH araC/xylS-type" evidence="4">
    <location>
        <begin position="212"/>
        <end position="314"/>
    </location>
</feature>
<dbReference type="Pfam" id="PF12833">
    <property type="entry name" value="HTH_18"/>
    <property type="match status" value="1"/>
</dbReference>
<dbReference type="SMART" id="SM00342">
    <property type="entry name" value="HTH_ARAC"/>
    <property type="match status" value="1"/>
</dbReference>